<protein>
    <submittedName>
        <fullName evidence="2">Uncharacterized protein</fullName>
    </submittedName>
</protein>
<gene>
    <name evidence="2" type="ORF">EVAR_54972_1</name>
</gene>
<name>A0A4C1YPK3_EUMVA</name>
<dbReference type="AlphaFoldDB" id="A0A4C1YPK3"/>
<proteinExistence type="predicted"/>
<evidence type="ECO:0000256" key="1">
    <source>
        <dbReference type="SAM" id="MobiDB-lite"/>
    </source>
</evidence>
<feature type="region of interest" description="Disordered" evidence="1">
    <location>
        <begin position="111"/>
        <end position="130"/>
    </location>
</feature>
<reference evidence="2 3" key="1">
    <citation type="journal article" date="2019" name="Commun. Biol.">
        <title>The bagworm genome reveals a unique fibroin gene that provides high tensile strength.</title>
        <authorList>
            <person name="Kono N."/>
            <person name="Nakamura H."/>
            <person name="Ohtoshi R."/>
            <person name="Tomita M."/>
            <person name="Numata K."/>
            <person name="Arakawa K."/>
        </authorList>
    </citation>
    <scope>NUCLEOTIDE SEQUENCE [LARGE SCALE GENOMIC DNA]</scope>
</reference>
<organism evidence="2 3">
    <name type="scientific">Eumeta variegata</name>
    <name type="common">Bagworm moth</name>
    <name type="synonym">Eumeta japonica</name>
    <dbReference type="NCBI Taxonomy" id="151549"/>
    <lineage>
        <taxon>Eukaryota</taxon>
        <taxon>Metazoa</taxon>
        <taxon>Ecdysozoa</taxon>
        <taxon>Arthropoda</taxon>
        <taxon>Hexapoda</taxon>
        <taxon>Insecta</taxon>
        <taxon>Pterygota</taxon>
        <taxon>Neoptera</taxon>
        <taxon>Endopterygota</taxon>
        <taxon>Lepidoptera</taxon>
        <taxon>Glossata</taxon>
        <taxon>Ditrysia</taxon>
        <taxon>Tineoidea</taxon>
        <taxon>Psychidae</taxon>
        <taxon>Oiketicinae</taxon>
        <taxon>Eumeta</taxon>
    </lineage>
</organism>
<dbReference type="Proteomes" id="UP000299102">
    <property type="component" value="Unassembled WGS sequence"/>
</dbReference>
<dbReference type="EMBL" id="BGZK01001284">
    <property type="protein sequence ID" value="GBP76285.1"/>
    <property type="molecule type" value="Genomic_DNA"/>
</dbReference>
<evidence type="ECO:0000313" key="3">
    <source>
        <dbReference type="Proteomes" id="UP000299102"/>
    </source>
</evidence>
<comment type="caution">
    <text evidence="2">The sequence shown here is derived from an EMBL/GenBank/DDBJ whole genome shotgun (WGS) entry which is preliminary data.</text>
</comment>
<evidence type="ECO:0000313" key="2">
    <source>
        <dbReference type="EMBL" id="GBP76285.1"/>
    </source>
</evidence>
<feature type="compositionally biased region" description="Basic and acidic residues" evidence="1">
    <location>
        <begin position="112"/>
        <end position="130"/>
    </location>
</feature>
<sequence length="130" mass="14941">MEETYKQTTTHPKIRGQNLNFVLFNIAFTHATCTRVEDSNESCQNGLWEVLHHNSGGLRWAILSVERRGDDSLNKLRVDGNTEFSSACICEFYKLPRRIVFFLRRCPNAETLSKHESPDCGAKREITHAQ</sequence>
<keyword evidence="3" id="KW-1185">Reference proteome</keyword>
<accession>A0A4C1YPK3</accession>